<feature type="region of interest" description="Disordered" evidence="1">
    <location>
        <begin position="209"/>
        <end position="264"/>
    </location>
</feature>
<evidence type="ECO:0000259" key="2">
    <source>
        <dbReference type="PROSITE" id="PS50076"/>
    </source>
</evidence>
<dbReference type="InterPro" id="IPR001623">
    <property type="entry name" value="DnaJ_domain"/>
</dbReference>
<evidence type="ECO:0000313" key="4">
    <source>
        <dbReference type="Proteomes" id="UP000266841"/>
    </source>
</evidence>
<dbReference type="SMART" id="SM00271">
    <property type="entry name" value="DnaJ"/>
    <property type="match status" value="1"/>
</dbReference>
<dbReference type="AlphaFoldDB" id="K0RR23"/>
<evidence type="ECO:0000313" key="3">
    <source>
        <dbReference type="EMBL" id="EJK55530.1"/>
    </source>
</evidence>
<comment type="caution">
    <text evidence="3">The sequence shown here is derived from an EMBL/GenBank/DDBJ whole genome shotgun (WGS) entry which is preliminary data.</text>
</comment>
<feature type="region of interest" description="Disordered" evidence="1">
    <location>
        <begin position="434"/>
        <end position="453"/>
    </location>
</feature>
<dbReference type="EMBL" id="AGNL01033830">
    <property type="protein sequence ID" value="EJK55530.1"/>
    <property type="molecule type" value="Genomic_DNA"/>
</dbReference>
<sequence>MYFGIPASTGVTGSFLRGEGSPTTERGLGPFPPPTATCSPGGAKQWALNYPGKFGLATGLAPSYFQNSIRSSFSEPKIGPAIGCSVQPVYLWESRRDTTHVRGGSTIKNDTMSTTDGNELSDVDAIDVLLAESTRPDLDSYGCMLLPPRLHEPSSVRRRFLALSLRVHPDRNEGGRVADATKAFQKLSAAFETLYDRDSQERHLEELLLRTQREEEEKARGKGDGSKQKKRPKGKDDWRERAREKRKRKREEHSAGSAGGDGGFWTQRRSYAAVVEEMRRRERMERDFVRARSDERSERRARGLAWRAMRICRTLDERAGCPASFVNGLWAPLYEQEVRAERPPPEGWEVRRARDPPSAAEDPGFVYRRLSTGEERPDHPTPEVERLLEKARAAELTNKFRLSSEPRLFLDEIIEYLRDDHDYHDLDDDIAELEEEERARDDDGSRRKEEYDF</sequence>
<feature type="domain" description="J" evidence="2">
    <location>
        <begin position="139"/>
        <end position="208"/>
    </location>
</feature>
<evidence type="ECO:0000256" key="1">
    <source>
        <dbReference type="SAM" id="MobiDB-lite"/>
    </source>
</evidence>
<dbReference type="InterPro" id="IPR036869">
    <property type="entry name" value="J_dom_sf"/>
</dbReference>
<feature type="compositionally biased region" description="Basic and acidic residues" evidence="1">
    <location>
        <begin position="209"/>
        <end position="227"/>
    </location>
</feature>
<reference evidence="3 4" key="1">
    <citation type="journal article" date="2012" name="Genome Biol.">
        <title>Genome and low-iron response of an oceanic diatom adapted to chronic iron limitation.</title>
        <authorList>
            <person name="Lommer M."/>
            <person name="Specht M."/>
            <person name="Roy A.S."/>
            <person name="Kraemer L."/>
            <person name="Andreson R."/>
            <person name="Gutowska M.A."/>
            <person name="Wolf J."/>
            <person name="Bergner S.V."/>
            <person name="Schilhabel M.B."/>
            <person name="Klostermeier U.C."/>
            <person name="Beiko R.G."/>
            <person name="Rosenstiel P."/>
            <person name="Hippler M."/>
            <person name="Laroche J."/>
        </authorList>
    </citation>
    <scope>NUCLEOTIDE SEQUENCE [LARGE SCALE GENOMIC DNA]</scope>
    <source>
        <strain evidence="3 4">CCMP1005</strain>
    </source>
</reference>
<accession>K0RR23</accession>
<dbReference type="Pfam" id="PF00226">
    <property type="entry name" value="DnaJ"/>
    <property type="match status" value="1"/>
</dbReference>
<dbReference type="OrthoDB" id="10250354at2759"/>
<dbReference type="Proteomes" id="UP000266841">
    <property type="component" value="Unassembled WGS sequence"/>
</dbReference>
<dbReference type="PROSITE" id="PS50076">
    <property type="entry name" value="DNAJ_2"/>
    <property type="match status" value="1"/>
</dbReference>
<feature type="compositionally biased region" description="Basic and acidic residues" evidence="1">
    <location>
        <begin position="234"/>
        <end position="243"/>
    </location>
</feature>
<proteinExistence type="predicted"/>
<name>K0RR23_THAOC</name>
<gene>
    <name evidence="3" type="ORF">THAOC_24734</name>
</gene>
<organism evidence="3 4">
    <name type="scientific">Thalassiosira oceanica</name>
    <name type="common">Marine diatom</name>
    <dbReference type="NCBI Taxonomy" id="159749"/>
    <lineage>
        <taxon>Eukaryota</taxon>
        <taxon>Sar</taxon>
        <taxon>Stramenopiles</taxon>
        <taxon>Ochrophyta</taxon>
        <taxon>Bacillariophyta</taxon>
        <taxon>Coscinodiscophyceae</taxon>
        <taxon>Thalassiosirophycidae</taxon>
        <taxon>Thalassiosirales</taxon>
        <taxon>Thalassiosiraceae</taxon>
        <taxon>Thalassiosira</taxon>
    </lineage>
</organism>
<feature type="compositionally biased region" description="Basic and acidic residues" evidence="1">
    <location>
        <begin position="437"/>
        <end position="453"/>
    </location>
</feature>
<keyword evidence="4" id="KW-1185">Reference proteome</keyword>
<feature type="region of interest" description="Disordered" evidence="1">
    <location>
        <begin position="13"/>
        <end position="32"/>
    </location>
</feature>
<dbReference type="CDD" id="cd06257">
    <property type="entry name" value="DnaJ"/>
    <property type="match status" value="1"/>
</dbReference>
<dbReference type="SUPFAM" id="SSF46565">
    <property type="entry name" value="Chaperone J-domain"/>
    <property type="match status" value="1"/>
</dbReference>
<protein>
    <recommendedName>
        <fullName evidence="2">J domain-containing protein</fullName>
    </recommendedName>
</protein>
<dbReference type="Gene3D" id="1.10.287.110">
    <property type="entry name" value="DnaJ domain"/>
    <property type="match status" value="1"/>
</dbReference>